<feature type="transmembrane region" description="Helical" evidence="7">
    <location>
        <begin position="279"/>
        <end position="304"/>
    </location>
</feature>
<evidence type="ECO:0000256" key="4">
    <source>
        <dbReference type="ARBA" id="ARBA00022692"/>
    </source>
</evidence>
<dbReference type="RefSeq" id="WP_258980992.1">
    <property type="nucleotide sequence ID" value="NZ_JARZAK010000001.1"/>
</dbReference>
<comment type="similarity">
    <text evidence="2">Belongs to the bacterial sugar transferase family.</text>
</comment>
<evidence type="ECO:0000256" key="1">
    <source>
        <dbReference type="ARBA" id="ARBA00004141"/>
    </source>
</evidence>
<feature type="transmembrane region" description="Helical" evidence="7">
    <location>
        <begin position="12"/>
        <end position="30"/>
    </location>
</feature>
<dbReference type="EMBL" id="JARZAK010000001">
    <property type="protein sequence ID" value="MDY7256241.1"/>
    <property type="molecule type" value="Genomic_DNA"/>
</dbReference>
<dbReference type="Proteomes" id="UP001292913">
    <property type="component" value="Unassembled WGS sequence"/>
</dbReference>
<dbReference type="NCBIfam" id="TIGR03023">
    <property type="entry name" value="WcaJ_sugtrans"/>
    <property type="match status" value="1"/>
</dbReference>
<feature type="domain" description="Bacterial sugar transferase" evidence="8">
    <location>
        <begin position="277"/>
        <end position="460"/>
    </location>
</feature>
<feature type="transmembrane region" description="Helical" evidence="7">
    <location>
        <begin position="50"/>
        <end position="70"/>
    </location>
</feature>
<sequence length="468" mass="54841">MQEVQRFNKVLKSSVLLGDLILLNLLLWGLEMVLGDRFWCRECGSVFQGMALLSLCYLLCNMHSGVILHRPVVRTEQIMFRVLRNMVPFVLLSICVLTLFHFHFSYSRFFGLFYIILIIVIISYRLIFRHALELYRRKGNNVRKVILVGSHDNMQELYHAMTDDPTSGYRVLGYFEDFPSDRYPIGVPYLGQPKEVSVYLEKYTGEVDQLYCSLPSARSAEILPVINYCENHLVRFFSVPNVRNYLKRRMYFELLGNVPVLSIRREPLELLENRIVKRVFDIVCSGLFLCTAFPFIYIIVGIAIKMSSPGPIFFKQKRSGEDGREFWCYKFRSMKVNALCDTLQATEHDPRKTKIGEILRKTSIDELPQFINVLKGDMSIVGPRPHMLKHTVEYSQLINKFMVRHFVKPGITGWAQVTGYRGETKELWQMEGRVMRDIWYIEHWTFLLDLYIMYKTVYNAIHGEKTAY</sequence>
<evidence type="ECO:0000313" key="10">
    <source>
        <dbReference type="Proteomes" id="UP001292913"/>
    </source>
</evidence>
<evidence type="ECO:0000256" key="7">
    <source>
        <dbReference type="SAM" id="Phobius"/>
    </source>
</evidence>
<evidence type="ECO:0000313" key="9">
    <source>
        <dbReference type="EMBL" id="MDY7256241.1"/>
    </source>
</evidence>
<dbReference type="Pfam" id="PF02397">
    <property type="entry name" value="Bac_transf"/>
    <property type="match status" value="1"/>
</dbReference>
<keyword evidence="5 7" id="KW-1133">Transmembrane helix</keyword>
<keyword evidence="10" id="KW-1185">Reference proteome</keyword>
<dbReference type="Gene3D" id="3.40.50.720">
    <property type="entry name" value="NAD(P)-binding Rossmann-like Domain"/>
    <property type="match status" value="1"/>
</dbReference>
<keyword evidence="4 7" id="KW-0812">Transmembrane</keyword>
<gene>
    <name evidence="9" type="ORF">QHG74_00685</name>
</gene>
<dbReference type="PANTHER" id="PTHR30576">
    <property type="entry name" value="COLANIC BIOSYNTHESIS UDP-GLUCOSE LIPID CARRIER TRANSFERASE"/>
    <property type="match status" value="1"/>
</dbReference>
<feature type="transmembrane region" description="Helical" evidence="7">
    <location>
        <begin position="109"/>
        <end position="128"/>
    </location>
</feature>
<comment type="subcellular location">
    <subcellularLocation>
        <location evidence="1">Membrane</location>
        <topology evidence="1">Multi-pass membrane protein</topology>
    </subcellularLocation>
</comment>
<dbReference type="GO" id="GO:0089702">
    <property type="term" value="F:undecaprenyl-phosphate glucose phosphotransferase activity"/>
    <property type="evidence" value="ECO:0007669"/>
    <property type="project" value="UniProtKB-EC"/>
</dbReference>
<dbReference type="InterPro" id="IPR017475">
    <property type="entry name" value="EPS_sugar_tfrase"/>
</dbReference>
<evidence type="ECO:0000259" key="8">
    <source>
        <dbReference type="Pfam" id="PF02397"/>
    </source>
</evidence>
<evidence type="ECO:0000256" key="3">
    <source>
        <dbReference type="ARBA" id="ARBA00022679"/>
    </source>
</evidence>
<dbReference type="InterPro" id="IPR017473">
    <property type="entry name" value="Undecaprenyl-P_gluc_Ptfrase"/>
</dbReference>
<dbReference type="EC" id="2.7.8.31" evidence="9"/>
<feature type="transmembrane region" description="Helical" evidence="7">
    <location>
        <begin position="82"/>
        <end position="103"/>
    </location>
</feature>
<evidence type="ECO:0000256" key="2">
    <source>
        <dbReference type="ARBA" id="ARBA00006464"/>
    </source>
</evidence>
<keyword evidence="3 9" id="KW-0808">Transferase</keyword>
<comment type="caution">
    <text evidence="9">The sequence shown here is derived from an EMBL/GenBank/DDBJ whole genome shotgun (WGS) entry which is preliminary data.</text>
</comment>
<dbReference type="InterPro" id="IPR003362">
    <property type="entry name" value="Bact_transf"/>
</dbReference>
<dbReference type="Pfam" id="PF13727">
    <property type="entry name" value="CoA_binding_3"/>
    <property type="match status" value="1"/>
</dbReference>
<evidence type="ECO:0000256" key="5">
    <source>
        <dbReference type="ARBA" id="ARBA00022989"/>
    </source>
</evidence>
<organism evidence="9 10">
    <name type="scientific">Bacteroides vicugnae</name>
    <dbReference type="NCBI Taxonomy" id="3037989"/>
    <lineage>
        <taxon>Bacteria</taxon>
        <taxon>Pseudomonadati</taxon>
        <taxon>Bacteroidota</taxon>
        <taxon>Bacteroidia</taxon>
        <taxon>Bacteroidales</taxon>
        <taxon>Bacteroidaceae</taxon>
        <taxon>Bacteroides</taxon>
    </lineage>
</organism>
<evidence type="ECO:0000256" key="6">
    <source>
        <dbReference type="ARBA" id="ARBA00023136"/>
    </source>
</evidence>
<proteinExistence type="inferred from homology"/>
<name>A0ABU5HJS4_9BACE</name>
<reference evidence="9 10" key="1">
    <citation type="submission" date="2023-04" db="EMBL/GenBank/DDBJ databases">
        <title>Bacteroides pacosi sp. nov., isolated from the fecal material of an alpaca.</title>
        <authorList>
            <person name="Miller S."/>
            <person name="Hendry M."/>
            <person name="King J."/>
            <person name="Sankaranarayanan K."/>
            <person name="Lawson P.A."/>
        </authorList>
    </citation>
    <scope>NUCLEOTIDE SEQUENCE [LARGE SCALE GENOMIC DNA]</scope>
    <source>
        <strain evidence="9 10">A2-P53</strain>
    </source>
</reference>
<dbReference type="PANTHER" id="PTHR30576:SF0">
    <property type="entry name" value="UNDECAPRENYL-PHOSPHATE N-ACETYLGALACTOSAMINYL 1-PHOSPHATE TRANSFERASE-RELATED"/>
    <property type="match status" value="1"/>
</dbReference>
<protein>
    <submittedName>
        <fullName evidence="9">Undecaprenyl-phosphate glucose phosphotransferase</fullName>
        <ecNumber evidence="9">2.7.8.31</ecNumber>
    </submittedName>
</protein>
<accession>A0ABU5HJS4</accession>
<dbReference type="NCBIfam" id="TIGR03025">
    <property type="entry name" value="EPS_sugtrans"/>
    <property type="match status" value="1"/>
</dbReference>
<keyword evidence="6 7" id="KW-0472">Membrane</keyword>